<keyword evidence="5" id="KW-1185">Reference proteome</keyword>
<gene>
    <name evidence="2" type="ORF">PR001_g4057</name>
    <name evidence="3" type="ORF">PR003_g4195</name>
</gene>
<dbReference type="Proteomes" id="UP000429607">
    <property type="component" value="Unassembled WGS sequence"/>
</dbReference>
<organism evidence="2 4">
    <name type="scientific">Phytophthora rubi</name>
    <dbReference type="NCBI Taxonomy" id="129364"/>
    <lineage>
        <taxon>Eukaryota</taxon>
        <taxon>Sar</taxon>
        <taxon>Stramenopiles</taxon>
        <taxon>Oomycota</taxon>
        <taxon>Peronosporomycetes</taxon>
        <taxon>Peronosporales</taxon>
        <taxon>Peronosporaceae</taxon>
        <taxon>Phytophthora</taxon>
    </lineage>
</organism>
<feature type="region of interest" description="Disordered" evidence="1">
    <location>
        <begin position="237"/>
        <end position="461"/>
    </location>
</feature>
<dbReference type="Gene3D" id="2.30.30.140">
    <property type="match status" value="2"/>
</dbReference>
<evidence type="ECO:0008006" key="6">
    <source>
        <dbReference type="Google" id="ProtNLM"/>
    </source>
</evidence>
<accession>A0A6A3NYH7</accession>
<evidence type="ECO:0000313" key="2">
    <source>
        <dbReference type="EMBL" id="KAE9047808.1"/>
    </source>
</evidence>
<sequence>MVTRKRTKPGVRNGGPTGARRGSSSKLKNLLNVGDWLDVLDLDGVWNVARVLSVPSPGEVEITYDGWPKDFDEVVRIDSDRVAPYHTFTKTVKCWVKYLNWPLWPSLITIRTPGTPEGVRNLMAEHRLHVDFFDNAIFTKRDRCWQKKGQARAFENNYDAKRMASTGEQFERSLGWVLQSDASTTMPKFAVGTLPIKYKNGETECVETVRGKMGDELWFQSFAGNRMRHRLCHVYETTDDEEEEEEDSSSDDTVPTKPTEKILDLSARKETPIILQATKRPPPVKIELHPHSEPEVPYELDPIDSSGSDDSDSSDSQEGNQSKRRRLQTRPRSNLSTKAKSGQKERRIPRPQARKASGRHISPQTEKLHKRKDSIASFVDSAELDRSLLVSAGKSDSSDGEESKDTAEEHSEKRGQVEVKGVDVKGVDEADAKPSSTVVSVDSSGLTSTTVSTNDTSEKGSQELRGRFCMMQAAEKEASPAVEAKEKAKGSRKTIIAVPRKFDEEATARKPFNSTNAMLHMAPPPRLRLVKQSVGNGVALASPSTAVFSSSNGFSMESWFKRKLVADFIAGESLNKGVPSQL</sequence>
<feature type="compositionally biased region" description="Polar residues" evidence="1">
    <location>
        <begin position="434"/>
        <end position="455"/>
    </location>
</feature>
<feature type="region of interest" description="Disordered" evidence="1">
    <location>
        <begin position="1"/>
        <end position="24"/>
    </location>
</feature>
<protein>
    <recommendedName>
        <fullName evidence="6">PWWP domain-containing protein</fullName>
    </recommendedName>
</protein>
<feature type="compositionally biased region" description="Polar residues" evidence="1">
    <location>
        <begin position="330"/>
        <end position="340"/>
    </location>
</feature>
<dbReference type="CDD" id="cd05162">
    <property type="entry name" value="PWWP"/>
    <property type="match status" value="1"/>
</dbReference>
<name>A0A6A3NYH7_9STRA</name>
<proteinExistence type="predicted"/>
<feature type="compositionally biased region" description="Basic and acidic residues" evidence="1">
    <location>
        <begin position="401"/>
        <end position="432"/>
    </location>
</feature>
<dbReference type="AlphaFoldDB" id="A0A6A3NYH7"/>
<feature type="compositionally biased region" description="Basic residues" evidence="1">
    <location>
        <begin position="349"/>
        <end position="358"/>
    </location>
</feature>
<dbReference type="CDD" id="cd20104">
    <property type="entry name" value="MBT_PHF20L1-like"/>
    <property type="match status" value="1"/>
</dbReference>
<dbReference type="SUPFAM" id="SSF63748">
    <property type="entry name" value="Tudor/PWWP/MBT"/>
    <property type="match status" value="1"/>
</dbReference>
<dbReference type="EMBL" id="QXFV01000159">
    <property type="protein sequence ID" value="KAE9047808.1"/>
    <property type="molecule type" value="Genomic_DNA"/>
</dbReference>
<feature type="compositionally biased region" description="Acidic residues" evidence="1">
    <location>
        <begin position="296"/>
        <end position="315"/>
    </location>
</feature>
<evidence type="ECO:0000313" key="4">
    <source>
        <dbReference type="Proteomes" id="UP000429607"/>
    </source>
</evidence>
<evidence type="ECO:0000313" key="5">
    <source>
        <dbReference type="Proteomes" id="UP000434957"/>
    </source>
</evidence>
<evidence type="ECO:0000256" key="1">
    <source>
        <dbReference type="SAM" id="MobiDB-lite"/>
    </source>
</evidence>
<feature type="compositionally biased region" description="Basic and acidic residues" evidence="1">
    <location>
        <begin position="258"/>
        <end position="271"/>
    </location>
</feature>
<feature type="compositionally biased region" description="Acidic residues" evidence="1">
    <location>
        <begin position="237"/>
        <end position="250"/>
    </location>
</feature>
<comment type="caution">
    <text evidence="2">The sequence shown here is derived from an EMBL/GenBank/DDBJ whole genome shotgun (WGS) entry which is preliminary data.</text>
</comment>
<dbReference type="Proteomes" id="UP000434957">
    <property type="component" value="Unassembled WGS sequence"/>
</dbReference>
<reference evidence="2 4" key="1">
    <citation type="submission" date="2018-09" db="EMBL/GenBank/DDBJ databases">
        <title>Genomic investigation of the strawberry pathogen Phytophthora fragariae indicates pathogenicity is determined by transcriptional variation in three key races.</title>
        <authorList>
            <person name="Adams T.M."/>
            <person name="Armitage A.D."/>
            <person name="Sobczyk M.K."/>
            <person name="Bates H.J."/>
            <person name="Dunwell J.M."/>
            <person name="Nellist C.F."/>
            <person name="Harrison R.J."/>
        </authorList>
    </citation>
    <scope>NUCLEOTIDE SEQUENCE [LARGE SCALE GENOMIC DNA]</scope>
    <source>
        <strain evidence="2 4">SCRP249</strain>
        <strain evidence="3 5">SCRP333</strain>
    </source>
</reference>
<dbReference type="EMBL" id="QXFT01000156">
    <property type="protein sequence ID" value="KAE9352781.1"/>
    <property type="molecule type" value="Genomic_DNA"/>
</dbReference>
<evidence type="ECO:0000313" key="3">
    <source>
        <dbReference type="EMBL" id="KAE9352781.1"/>
    </source>
</evidence>